<sequence length="75" mass="8358">MLGVLSLLPDLERYYKSSIPDSIAEAIWLTGTTKKSHAYVIVIDGLIILDHEDPYRASGFHSNHHIDNNSARALP</sequence>
<evidence type="ECO:0000313" key="2">
    <source>
        <dbReference type="Proteomes" id="UP000224567"/>
    </source>
</evidence>
<proteinExistence type="predicted"/>
<dbReference type="STRING" id="33114.A0A2G2X5I4"/>
<name>A0A2G2X5I4_CAPBA</name>
<comment type="caution">
    <text evidence="1">The sequence shown here is derived from an EMBL/GenBank/DDBJ whole genome shotgun (WGS) entry which is preliminary data.</text>
</comment>
<protein>
    <submittedName>
        <fullName evidence="1">Uncharacterized protein</fullName>
    </submittedName>
</protein>
<reference evidence="2" key="2">
    <citation type="journal article" date="2017" name="J. Anim. Genet.">
        <title>Multiple reference genome sequences of hot pepper reveal the massive evolution of plant disease resistance genes by retroduplication.</title>
        <authorList>
            <person name="Kim S."/>
            <person name="Park J."/>
            <person name="Yeom S.-I."/>
            <person name="Kim Y.-M."/>
            <person name="Seo E."/>
            <person name="Kim K.-T."/>
            <person name="Kim M.-S."/>
            <person name="Lee J.M."/>
            <person name="Cheong K."/>
            <person name="Shin H.-S."/>
            <person name="Kim S.-B."/>
            <person name="Han K."/>
            <person name="Lee J."/>
            <person name="Park M."/>
            <person name="Lee H.-A."/>
            <person name="Lee H.-Y."/>
            <person name="Lee Y."/>
            <person name="Oh S."/>
            <person name="Lee J.H."/>
            <person name="Choi E."/>
            <person name="Choi E."/>
            <person name="Lee S.E."/>
            <person name="Jeon J."/>
            <person name="Kim H."/>
            <person name="Choi G."/>
            <person name="Song H."/>
            <person name="Lee J."/>
            <person name="Lee S.-C."/>
            <person name="Kwon J.-K."/>
            <person name="Lee H.-Y."/>
            <person name="Koo N."/>
            <person name="Hong Y."/>
            <person name="Kim R.W."/>
            <person name="Kang W.-H."/>
            <person name="Huh J.H."/>
            <person name="Kang B.-C."/>
            <person name="Yang T.-J."/>
            <person name="Lee Y.-H."/>
            <person name="Bennetzen J.L."/>
            <person name="Choi D."/>
        </authorList>
    </citation>
    <scope>NUCLEOTIDE SEQUENCE [LARGE SCALE GENOMIC DNA]</scope>
    <source>
        <strain evidence="2">cv. PBC81</strain>
    </source>
</reference>
<accession>A0A2G2X5I4</accession>
<evidence type="ECO:0000313" key="1">
    <source>
        <dbReference type="EMBL" id="PHT52679.1"/>
    </source>
</evidence>
<organism evidence="1 2">
    <name type="scientific">Capsicum baccatum</name>
    <name type="common">Peruvian pepper</name>
    <dbReference type="NCBI Taxonomy" id="33114"/>
    <lineage>
        <taxon>Eukaryota</taxon>
        <taxon>Viridiplantae</taxon>
        <taxon>Streptophyta</taxon>
        <taxon>Embryophyta</taxon>
        <taxon>Tracheophyta</taxon>
        <taxon>Spermatophyta</taxon>
        <taxon>Magnoliopsida</taxon>
        <taxon>eudicotyledons</taxon>
        <taxon>Gunneridae</taxon>
        <taxon>Pentapetalae</taxon>
        <taxon>asterids</taxon>
        <taxon>lamiids</taxon>
        <taxon>Solanales</taxon>
        <taxon>Solanaceae</taxon>
        <taxon>Solanoideae</taxon>
        <taxon>Capsiceae</taxon>
        <taxon>Capsicum</taxon>
    </lineage>
</organism>
<gene>
    <name evidence="1" type="ORF">CQW23_07141</name>
</gene>
<dbReference type="Proteomes" id="UP000224567">
    <property type="component" value="Unassembled WGS sequence"/>
</dbReference>
<reference evidence="1 2" key="1">
    <citation type="journal article" date="2017" name="Genome Biol.">
        <title>New reference genome sequences of hot pepper reveal the massive evolution of plant disease-resistance genes by retroduplication.</title>
        <authorList>
            <person name="Kim S."/>
            <person name="Park J."/>
            <person name="Yeom S.I."/>
            <person name="Kim Y.M."/>
            <person name="Seo E."/>
            <person name="Kim K.T."/>
            <person name="Kim M.S."/>
            <person name="Lee J.M."/>
            <person name="Cheong K."/>
            <person name="Shin H.S."/>
            <person name="Kim S.B."/>
            <person name="Han K."/>
            <person name="Lee J."/>
            <person name="Park M."/>
            <person name="Lee H.A."/>
            <person name="Lee H.Y."/>
            <person name="Lee Y."/>
            <person name="Oh S."/>
            <person name="Lee J.H."/>
            <person name="Choi E."/>
            <person name="Choi E."/>
            <person name="Lee S.E."/>
            <person name="Jeon J."/>
            <person name="Kim H."/>
            <person name="Choi G."/>
            <person name="Song H."/>
            <person name="Lee J."/>
            <person name="Lee S.C."/>
            <person name="Kwon J.K."/>
            <person name="Lee H.Y."/>
            <person name="Koo N."/>
            <person name="Hong Y."/>
            <person name="Kim R.W."/>
            <person name="Kang W.H."/>
            <person name="Huh J.H."/>
            <person name="Kang B.C."/>
            <person name="Yang T.J."/>
            <person name="Lee Y.H."/>
            <person name="Bennetzen J.L."/>
            <person name="Choi D."/>
        </authorList>
    </citation>
    <scope>NUCLEOTIDE SEQUENCE [LARGE SCALE GENOMIC DNA]</scope>
    <source>
        <strain evidence="2">cv. PBC81</strain>
    </source>
</reference>
<keyword evidence="2" id="KW-1185">Reference proteome</keyword>
<dbReference type="OrthoDB" id="1919066at2759"/>
<dbReference type="EMBL" id="MLFT02000003">
    <property type="protein sequence ID" value="PHT52679.1"/>
    <property type="molecule type" value="Genomic_DNA"/>
</dbReference>
<dbReference type="AlphaFoldDB" id="A0A2G2X5I4"/>